<dbReference type="Pfam" id="PF23202">
    <property type="entry name" value="PAH_ZNF598"/>
    <property type="match status" value="1"/>
</dbReference>
<evidence type="ECO:0000256" key="4">
    <source>
        <dbReference type="PROSITE-ProRule" id="PRU00091"/>
    </source>
</evidence>
<dbReference type="InterPro" id="IPR011011">
    <property type="entry name" value="Znf_FYVE_PHD"/>
</dbReference>
<dbReference type="STRING" id="1202772.A0A1V9YLG0"/>
<dbReference type="SUPFAM" id="SSF57903">
    <property type="entry name" value="FYVE/PHD zinc finger"/>
    <property type="match status" value="1"/>
</dbReference>
<organism evidence="6 7">
    <name type="scientific">Achlya hypogyna</name>
    <name type="common">Oomycete</name>
    <name type="synonym">Protoachlya hypogyna</name>
    <dbReference type="NCBI Taxonomy" id="1202772"/>
    <lineage>
        <taxon>Eukaryota</taxon>
        <taxon>Sar</taxon>
        <taxon>Stramenopiles</taxon>
        <taxon>Oomycota</taxon>
        <taxon>Saprolegniomycetes</taxon>
        <taxon>Saprolegniales</taxon>
        <taxon>Achlyaceae</taxon>
        <taxon>Achlya</taxon>
    </lineage>
</organism>
<keyword evidence="1" id="KW-0479">Metal-binding</keyword>
<keyword evidence="2 4" id="KW-0863">Zinc-finger</keyword>
<dbReference type="CDD" id="cd00065">
    <property type="entry name" value="FYVE_like_SF"/>
    <property type="match status" value="1"/>
</dbReference>
<dbReference type="GO" id="GO:0035091">
    <property type="term" value="F:phosphatidylinositol binding"/>
    <property type="evidence" value="ECO:0007669"/>
    <property type="project" value="TreeGrafter"/>
</dbReference>
<evidence type="ECO:0000256" key="3">
    <source>
        <dbReference type="ARBA" id="ARBA00022833"/>
    </source>
</evidence>
<dbReference type="InterPro" id="IPR017455">
    <property type="entry name" value="Znf_FYVE-rel"/>
</dbReference>
<dbReference type="OrthoDB" id="443981at2759"/>
<dbReference type="InterPro" id="IPR000306">
    <property type="entry name" value="Znf_FYVE"/>
</dbReference>
<dbReference type="Proteomes" id="UP000243579">
    <property type="component" value="Unassembled WGS sequence"/>
</dbReference>
<keyword evidence="7" id="KW-1185">Reference proteome</keyword>
<dbReference type="AlphaFoldDB" id="A0A1V9YLG0"/>
<dbReference type="InterPro" id="IPR051702">
    <property type="entry name" value="SH3_domain_YSC84-like"/>
</dbReference>
<sequence length="544" mass="57881">MEPPMQQAPVAAYMPPTAAYGAPSPAYGAPTPMYSPPTPAYAAPVSPAAPTYVSSLPLQSDIPPAAVGDEATSLYKRIIATVRATHRGGNEEGAVKQFKKDCKLYGQGGLSADVFTNNVQVYLGEYMMASMMPQLVRLIPDDIKRADLFRAYQAYTAKPRSRPSSVSHAVPPVPDVLPAQPVVDTPAVPRAPSDKPSCTVCALPFELMRRKRLCRKCGKDVCSSCSSTRMLIPPGHEAATAKDFDPAVPQRVCMSCAPMLQPLQDRLISAFANANKASEAPKSRKWFQAVPIKQSIEAECDTAATILRQFFKSDNAASVDRRIPVAFLERAHGLAFLTVVKAGLLITAKMGSGLVITKLPNGTWSAPSAIGTTGLGGGFEGGGEIIQILLILGSASAVQVFYDTQISIGAGLDVTVGPYGRAANAQAAMAKGNGLGVNYSYSHSKGLFAGISLHGAVITARADANRDFYGRHVTPSEILSGVVPAPRAAGRLYDAINEAMLSCAAFREEQQIKEHKECGMFGCPCDRFRSRKFSTKCANCNHAH</sequence>
<dbReference type="GO" id="GO:0008270">
    <property type="term" value="F:zinc ion binding"/>
    <property type="evidence" value="ECO:0007669"/>
    <property type="project" value="UniProtKB-KW"/>
</dbReference>
<dbReference type="EMBL" id="JNBR01001501">
    <property type="protein sequence ID" value="OQR86526.1"/>
    <property type="molecule type" value="Genomic_DNA"/>
</dbReference>
<dbReference type="InterPro" id="IPR057634">
    <property type="entry name" value="PAH_ZNF598/HEL2"/>
</dbReference>
<comment type="caution">
    <text evidence="6">The sequence shown here is derived from an EMBL/GenBank/DDBJ whole genome shotgun (WGS) entry which is preliminary data.</text>
</comment>
<dbReference type="InterPro" id="IPR013083">
    <property type="entry name" value="Znf_RING/FYVE/PHD"/>
</dbReference>
<dbReference type="Pfam" id="PF04366">
    <property type="entry name" value="Ysc84"/>
    <property type="match status" value="1"/>
</dbReference>
<evidence type="ECO:0000259" key="5">
    <source>
        <dbReference type="PROSITE" id="PS50178"/>
    </source>
</evidence>
<dbReference type="SMART" id="SM00064">
    <property type="entry name" value="FYVE"/>
    <property type="match status" value="1"/>
</dbReference>
<accession>A0A1V9YLG0</accession>
<dbReference type="PANTHER" id="PTHR15629:SF2">
    <property type="entry name" value="SH3 DOMAIN-CONTAINING YSC84-LIKE PROTEIN 1"/>
    <property type="match status" value="1"/>
</dbReference>
<feature type="domain" description="FYVE-type" evidence="5">
    <location>
        <begin position="192"/>
        <end position="261"/>
    </location>
</feature>
<dbReference type="Gene3D" id="3.30.40.10">
    <property type="entry name" value="Zinc/RING finger domain, C3HC4 (zinc finger)"/>
    <property type="match status" value="1"/>
</dbReference>
<dbReference type="InterPro" id="IPR007461">
    <property type="entry name" value="Ysc84_actin-binding"/>
</dbReference>
<dbReference type="PROSITE" id="PS50178">
    <property type="entry name" value="ZF_FYVE"/>
    <property type="match status" value="1"/>
</dbReference>
<evidence type="ECO:0000313" key="7">
    <source>
        <dbReference type="Proteomes" id="UP000243579"/>
    </source>
</evidence>
<evidence type="ECO:0000313" key="6">
    <source>
        <dbReference type="EMBL" id="OQR86526.1"/>
    </source>
</evidence>
<protein>
    <recommendedName>
        <fullName evidence="5">FYVE-type domain-containing protein</fullName>
    </recommendedName>
</protein>
<evidence type="ECO:0000256" key="1">
    <source>
        <dbReference type="ARBA" id="ARBA00022723"/>
    </source>
</evidence>
<keyword evidence="3" id="KW-0862">Zinc</keyword>
<dbReference type="PANTHER" id="PTHR15629">
    <property type="entry name" value="SH3YL1 PROTEIN"/>
    <property type="match status" value="1"/>
</dbReference>
<dbReference type="Pfam" id="PF01363">
    <property type="entry name" value="FYVE"/>
    <property type="match status" value="1"/>
</dbReference>
<proteinExistence type="predicted"/>
<reference evidence="6 7" key="1">
    <citation type="journal article" date="2014" name="Genome Biol. Evol.">
        <title>The secreted proteins of Achlya hypogyna and Thraustotheca clavata identify the ancestral oomycete secretome and reveal gene acquisitions by horizontal gene transfer.</title>
        <authorList>
            <person name="Misner I."/>
            <person name="Blouin N."/>
            <person name="Leonard G."/>
            <person name="Richards T.A."/>
            <person name="Lane C.E."/>
        </authorList>
    </citation>
    <scope>NUCLEOTIDE SEQUENCE [LARGE SCALE GENOMIC DNA]</scope>
    <source>
        <strain evidence="6 7">ATCC 48635</strain>
    </source>
</reference>
<name>A0A1V9YLG0_ACHHY</name>
<gene>
    <name evidence="6" type="ORF">ACHHYP_10462</name>
</gene>
<evidence type="ECO:0000256" key="2">
    <source>
        <dbReference type="ARBA" id="ARBA00022771"/>
    </source>
</evidence>